<evidence type="ECO:0000313" key="1">
    <source>
        <dbReference type="EMBL" id="KKK87770.1"/>
    </source>
</evidence>
<dbReference type="EMBL" id="LAZR01050253">
    <property type="protein sequence ID" value="KKK87770.1"/>
    <property type="molecule type" value="Genomic_DNA"/>
</dbReference>
<protein>
    <submittedName>
        <fullName evidence="1">Uncharacterized protein</fullName>
    </submittedName>
</protein>
<organism evidence="1">
    <name type="scientific">marine sediment metagenome</name>
    <dbReference type="NCBI Taxonomy" id="412755"/>
    <lineage>
        <taxon>unclassified sequences</taxon>
        <taxon>metagenomes</taxon>
        <taxon>ecological metagenomes</taxon>
    </lineage>
</organism>
<sequence>MADIYLSLSHKQYKSVEDQAIHFTDNETTHETVDRRFYHKAWRLDLGEGLVIEFQGPRVMAPTHD</sequence>
<name>A0A0F8ZP46_9ZZZZ</name>
<proteinExistence type="predicted"/>
<reference evidence="1" key="1">
    <citation type="journal article" date="2015" name="Nature">
        <title>Complex archaea that bridge the gap between prokaryotes and eukaryotes.</title>
        <authorList>
            <person name="Spang A."/>
            <person name="Saw J.H."/>
            <person name="Jorgensen S.L."/>
            <person name="Zaremba-Niedzwiedzka K."/>
            <person name="Martijn J."/>
            <person name="Lind A.E."/>
            <person name="van Eijk R."/>
            <person name="Schleper C."/>
            <person name="Guy L."/>
            <person name="Ettema T.J."/>
        </authorList>
    </citation>
    <scope>NUCLEOTIDE SEQUENCE</scope>
</reference>
<accession>A0A0F8ZP46</accession>
<gene>
    <name evidence="1" type="ORF">LCGC14_2749940</name>
</gene>
<dbReference type="AlphaFoldDB" id="A0A0F8ZP46"/>
<comment type="caution">
    <text evidence="1">The sequence shown here is derived from an EMBL/GenBank/DDBJ whole genome shotgun (WGS) entry which is preliminary data.</text>
</comment>